<feature type="region of interest" description="Disordered" evidence="1">
    <location>
        <begin position="309"/>
        <end position="388"/>
    </location>
</feature>
<evidence type="ECO:0000313" key="2">
    <source>
        <dbReference type="EMBL" id="KAF8748418.1"/>
    </source>
</evidence>
<dbReference type="Proteomes" id="UP000614334">
    <property type="component" value="Unassembled WGS sequence"/>
</dbReference>
<accession>A0A8H7LZI1</accession>
<evidence type="ECO:0000313" key="3">
    <source>
        <dbReference type="Proteomes" id="UP000614334"/>
    </source>
</evidence>
<gene>
    <name evidence="2" type="ORF">RHS01_10886</name>
</gene>
<organism evidence="2 3">
    <name type="scientific">Rhizoctonia solani</name>
    <dbReference type="NCBI Taxonomy" id="456999"/>
    <lineage>
        <taxon>Eukaryota</taxon>
        <taxon>Fungi</taxon>
        <taxon>Dikarya</taxon>
        <taxon>Basidiomycota</taxon>
        <taxon>Agaricomycotina</taxon>
        <taxon>Agaricomycetes</taxon>
        <taxon>Cantharellales</taxon>
        <taxon>Ceratobasidiaceae</taxon>
        <taxon>Rhizoctonia</taxon>
    </lineage>
</organism>
<dbReference type="AlphaFoldDB" id="A0A8H7LZI1"/>
<name>A0A8H7LZI1_9AGAM</name>
<feature type="compositionally biased region" description="Low complexity" evidence="1">
    <location>
        <begin position="346"/>
        <end position="379"/>
    </location>
</feature>
<reference evidence="2" key="1">
    <citation type="submission" date="2020-09" db="EMBL/GenBank/DDBJ databases">
        <title>Comparative genome analyses of four rice-infecting Rhizoctonia solani isolates reveal extensive enrichment of homogalacturonan modification genes.</title>
        <authorList>
            <person name="Lee D.-Y."/>
            <person name="Jeon J."/>
            <person name="Kim K.-T."/>
            <person name="Cheong K."/>
            <person name="Song H."/>
            <person name="Choi G."/>
            <person name="Ko J."/>
            <person name="Opiyo S.O."/>
            <person name="Zuo S."/>
            <person name="Madhav S."/>
            <person name="Lee Y.-H."/>
            <person name="Wang G.-L."/>
        </authorList>
    </citation>
    <scope>NUCLEOTIDE SEQUENCE</scope>
    <source>
        <strain evidence="2">AG1-IA B2</strain>
    </source>
</reference>
<sequence length="439" mass="49713">MPRKLVCVFGSEFYSEHAVLLRKQMVYDPKRQLHHFEKAEAIVPVQSTSKSTGIMGMLPRKSSGGNKALALPPYAKAVSGAYEFLTKWYQPGDEIMYAYPPIHSRALLSSLLVWWLLLASTKNGWSFVLRPKRWAEHLGAGTEPVRVESSPDPAVERDRDIFGDRPRDEPPNFLLGSKIESTVAITYNADRSLFDMSETNNLLLEEFPLTVTHLFSFNWATGKETYCDTYRDSMGQITSREVCYFKEMSWHFPALANSTMKFIHYEPEHTRAWNSIRATYYKTLASLPAPLLPSLPCSPSDTPIQPLPTRSKSWFPRPFNKKSKLASRRSTAPTVRPSGRSETLMSGFTTNPSFSPFTPTSTTPFSSPSSPRSGSLSFSDMTHSSRTSIDSGYCPTLEEAYTQLPGMTRHEVWTYPAFETHKSDYHLPKRVVWRSSKSE</sequence>
<protein>
    <submittedName>
        <fullName evidence="2">Uncharacterized protein</fullName>
    </submittedName>
</protein>
<comment type="caution">
    <text evidence="2">The sequence shown here is derived from an EMBL/GenBank/DDBJ whole genome shotgun (WGS) entry which is preliminary data.</text>
</comment>
<evidence type="ECO:0000256" key="1">
    <source>
        <dbReference type="SAM" id="MobiDB-lite"/>
    </source>
</evidence>
<proteinExistence type="predicted"/>
<dbReference type="EMBL" id="JACYCF010000040">
    <property type="protein sequence ID" value="KAF8748418.1"/>
    <property type="molecule type" value="Genomic_DNA"/>
</dbReference>